<keyword evidence="2" id="KW-0472">Membrane</keyword>
<protein>
    <submittedName>
        <fullName evidence="3">Uncharacterized protein</fullName>
    </submittedName>
</protein>
<organism evidence="3 4">
    <name type="scientific">Plasmodium cynomolgi (strain B)</name>
    <dbReference type="NCBI Taxonomy" id="1120755"/>
    <lineage>
        <taxon>Eukaryota</taxon>
        <taxon>Sar</taxon>
        <taxon>Alveolata</taxon>
        <taxon>Apicomplexa</taxon>
        <taxon>Aconoidasida</taxon>
        <taxon>Haemosporida</taxon>
        <taxon>Plasmodiidae</taxon>
        <taxon>Plasmodium</taxon>
        <taxon>Plasmodium (Plasmodium)</taxon>
    </lineage>
</organism>
<feature type="compositionally biased region" description="Basic and acidic residues" evidence="1">
    <location>
        <begin position="92"/>
        <end position="106"/>
    </location>
</feature>
<feature type="compositionally biased region" description="Basic and acidic residues" evidence="1">
    <location>
        <begin position="117"/>
        <end position="131"/>
    </location>
</feature>
<sequence length="147" mass="17224">MVYSYDSTLPKFKLYQTVVHRYGTNRPVISVTSSQGYMQKFFDSSATNLITTYIFLILFLSLCYRLIDKAFFQGRLINSIFSFDEEDLDSRVENESDEIDYNKADDGDSYYYDASEENEKNEKQEQVEKVTLESPENVELEMDIEKS</sequence>
<dbReference type="KEGG" id="pcy:PCYB_121060"/>
<feature type="region of interest" description="Disordered" evidence="1">
    <location>
        <begin position="92"/>
        <end position="134"/>
    </location>
</feature>
<name>K6ULA1_PLACD</name>
<keyword evidence="2" id="KW-1133">Transmembrane helix</keyword>
<dbReference type="EMBL" id="DF157104">
    <property type="protein sequence ID" value="GAB67538.1"/>
    <property type="molecule type" value="Genomic_DNA"/>
</dbReference>
<evidence type="ECO:0000313" key="4">
    <source>
        <dbReference type="Proteomes" id="UP000006319"/>
    </source>
</evidence>
<accession>K6ULA1</accession>
<dbReference type="OMA" id="ILFISMC"/>
<dbReference type="GeneID" id="14693907"/>
<evidence type="ECO:0000313" key="3">
    <source>
        <dbReference type="EMBL" id="GAB67538.1"/>
    </source>
</evidence>
<dbReference type="OrthoDB" id="387545at2759"/>
<dbReference type="VEuPathDB" id="PlasmoDB:PCYB_121060"/>
<evidence type="ECO:0000256" key="2">
    <source>
        <dbReference type="SAM" id="Phobius"/>
    </source>
</evidence>
<proteinExistence type="predicted"/>
<feature type="transmembrane region" description="Helical" evidence="2">
    <location>
        <begin position="46"/>
        <end position="67"/>
    </location>
</feature>
<evidence type="ECO:0000256" key="1">
    <source>
        <dbReference type="SAM" id="MobiDB-lite"/>
    </source>
</evidence>
<dbReference type="Proteomes" id="UP000006319">
    <property type="component" value="Chromosome 12"/>
</dbReference>
<dbReference type="RefSeq" id="XP_004223485.1">
    <property type="nucleotide sequence ID" value="XM_004223437.1"/>
</dbReference>
<dbReference type="AlphaFoldDB" id="K6ULA1"/>
<gene>
    <name evidence="3" type="ORF">PCYB_121060</name>
</gene>
<reference evidence="3 4" key="1">
    <citation type="journal article" date="2012" name="Nat. Genet.">
        <title>Plasmodium cynomolgi genome sequences provide insight into Plasmodium vivax and the monkey malaria clade.</title>
        <authorList>
            <person name="Tachibana S."/>
            <person name="Sullivan S.A."/>
            <person name="Kawai S."/>
            <person name="Nakamura S."/>
            <person name="Kim H.R."/>
            <person name="Goto N."/>
            <person name="Arisue N."/>
            <person name="Palacpac N.M.Q."/>
            <person name="Honma H."/>
            <person name="Yagi M."/>
            <person name="Tougan T."/>
            <person name="Katakai Y."/>
            <person name="Kaneko O."/>
            <person name="Mita T."/>
            <person name="Kita K."/>
            <person name="Yasutomi Y."/>
            <person name="Sutton P.L."/>
            <person name="Shakhbatyan R."/>
            <person name="Horii T."/>
            <person name="Yasunaga T."/>
            <person name="Barnwell J.W."/>
            <person name="Escalante A.A."/>
            <person name="Carlton J.M."/>
            <person name="Tanabe K."/>
        </authorList>
    </citation>
    <scope>NUCLEOTIDE SEQUENCE [LARGE SCALE GENOMIC DNA]</scope>
    <source>
        <strain evidence="3 4">B</strain>
    </source>
</reference>
<keyword evidence="2" id="KW-0812">Transmembrane</keyword>
<dbReference type="PhylomeDB" id="K6ULA1"/>
<keyword evidence="4" id="KW-1185">Reference proteome</keyword>